<dbReference type="AlphaFoldDB" id="A0A6V7W604"/>
<evidence type="ECO:0000313" key="2">
    <source>
        <dbReference type="EMBL" id="CAD2182593.1"/>
    </source>
</evidence>
<reference evidence="2 3" key="1">
    <citation type="submission" date="2020-08" db="EMBL/GenBank/DDBJ databases">
        <authorList>
            <person name="Koutsovoulos G."/>
            <person name="Danchin GJ E."/>
        </authorList>
    </citation>
    <scope>NUCLEOTIDE SEQUENCE [LARGE SCALE GENOMIC DNA]</scope>
</reference>
<keyword evidence="1" id="KW-0732">Signal</keyword>
<protein>
    <submittedName>
        <fullName evidence="2">Uncharacterized protein</fullName>
    </submittedName>
</protein>
<dbReference type="EMBL" id="CAJEWN010000438">
    <property type="protein sequence ID" value="CAD2182593.1"/>
    <property type="molecule type" value="Genomic_DNA"/>
</dbReference>
<proteinExistence type="predicted"/>
<sequence length="55" mass="6612">MKILFNLFFLFFILLIFIEINSAEIRFKRQYPMFIDWTAPRRGSTPQGGNGFFNF</sequence>
<feature type="chain" id="PRO_5027958939" evidence="1">
    <location>
        <begin position="24"/>
        <end position="55"/>
    </location>
</feature>
<name>A0A6V7W604_MELEN</name>
<evidence type="ECO:0000313" key="3">
    <source>
        <dbReference type="Proteomes" id="UP000580250"/>
    </source>
</evidence>
<organism evidence="2 3">
    <name type="scientific">Meloidogyne enterolobii</name>
    <name type="common">Root-knot nematode worm</name>
    <name type="synonym">Meloidogyne mayaguensis</name>
    <dbReference type="NCBI Taxonomy" id="390850"/>
    <lineage>
        <taxon>Eukaryota</taxon>
        <taxon>Metazoa</taxon>
        <taxon>Ecdysozoa</taxon>
        <taxon>Nematoda</taxon>
        <taxon>Chromadorea</taxon>
        <taxon>Rhabditida</taxon>
        <taxon>Tylenchina</taxon>
        <taxon>Tylenchomorpha</taxon>
        <taxon>Tylenchoidea</taxon>
        <taxon>Meloidogynidae</taxon>
        <taxon>Meloidogyninae</taxon>
        <taxon>Meloidogyne</taxon>
    </lineage>
</organism>
<accession>A0A6V7W604</accession>
<dbReference type="Proteomes" id="UP000580250">
    <property type="component" value="Unassembled WGS sequence"/>
</dbReference>
<evidence type="ECO:0000256" key="1">
    <source>
        <dbReference type="SAM" id="SignalP"/>
    </source>
</evidence>
<feature type="signal peptide" evidence="1">
    <location>
        <begin position="1"/>
        <end position="23"/>
    </location>
</feature>
<comment type="caution">
    <text evidence="2">The sequence shown here is derived from an EMBL/GenBank/DDBJ whole genome shotgun (WGS) entry which is preliminary data.</text>
</comment>
<gene>
    <name evidence="2" type="ORF">MENT_LOCUS34821</name>
</gene>